<protein>
    <recommendedName>
        <fullName evidence="1">non-specific serine/threonine protein kinase</fullName>
        <ecNumber evidence="1">2.7.11.1</ecNumber>
    </recommendedName>
</protein>
<feature type="domain" description="Protein kinase" evidence="7">
    <location>
        <begin position="9"/>
        <end position="268"/>
    </location>
</feature>
<keyword evidence="9" id="KW-1185">Reference proteome</keyword>
<dbReference type="AlphaFoldDB" id="A0A4P8IF44"/>
<keyword evidence="4 8" id="KW-0418">Kinase</keyword>
<name>A0A4P8IF44_9FIRM</name>
<reference evidence="8 9" key="1">
    <citation type="submission" date="2019-05" db="EMBL/GenBank/DDBJ databases">
        <title>Complete genome sequencing of Anaerostipes rhamnosivorans.</title>
        <authorList>
            <person name="Bui T.P.N."/>
            <person name="de Vos W.M."/>
        </authorList>
    </citation>
    <scope>NUCLEOTIDE SEQUENCE [LARGE SCALE GENOMIC DNA]</scope>
    <source>
        <strain evidence="8 9">1y2</strain>
    </source>
</reference>
<dbReference type="OrthoDB" id="9788659at2"/>
<dbReference type="InterPro" id="IPR011009">
    <property type="entry name" value="Kinase-like_dom_sf"/>
</dbReference>
<keyword evidence="5" id="KW-0067">ATP-binding</keyword>
<dbReference type="EMBL" id="CP040058">
    <property type="protein sequence ID" value="QCP34364.1"/>
    <property type="molecule type" value="Genomic_DNA"/>
</dbReference>
<dbReference type="InterPro" id="IPR050660">
    <property type="entry name" value="NEK_Ser/Thr_kinase"/>
</dbReference>
<keyword evidence="6" id="KW-0472">Membrane</keyword>
<evidence type="ECO:0000256" key="1">
    <source>
        <dbReference type="ARBA" id="ARBA00012513"/>
    </source>
</evidence>
<dbReference type="PROSITE" id="PS00108">
    <property type="entry name" value="PROTEIN_KINASE_ST"/>
    <property type="match status" value="1"/>
</dbReference>
<dbReference type="Proteomes" id="UP000298653">
    <property type="component" value="Chromosome"/>
</dbReference>
<feature type="transmembrane region" description="Helical" evidence="6">
    <location>
        <begin position="249"/>
        <end position="270"/>
    </location>
</feature>
<dbReference type="PROSITE" id="PS50011">
    <property type="entry name" value="PROTEIN_KINASE_DOM"/>
    <property type="match status" value="1"/>
</dbReference>
<keyword evidence="6" id="KW-0812">Transmembrane</keyword>
<gene>
    <name evidence="8" type="ORF">AR1Y2_0910</name>
</gene>
<dbReference type="GO" id="GO:0005524">
    <property type="term" value="F:ATP binding"/>
    <property type="evidence" value="ECO:0007669"/>
    <property type="project" value="UniProtKB-KW"/>
</dbReference>
<evidence type="ECO:0000259" key="7">
    <source>
        <dbReference type="PROSITE" id="PS50011"/>
    </source>
</evidence>
<keyword evidence="6" id="KW-1133">Transmembrane helix</keyword>
<dbReference type="Gene3D" id="1.25.40.10">
    <property type="entry name" value="Tetratricopeptide repeat domain"/>
    <property type="match status" value="1"/>
</dbReference>
<evidence type="ECO:0000313" key="8">
    <source>
        <dbReference type="EMBL" id="QCP34364.1"/>
    </source>
</evidence>
<keyword evidence="3" id="KW-0547">Nucleotide-binding</keyword>
<dbReference type="CDD" id="cd14014">
    <property type="entry name" value="STKc_PknB_like"/>
    <property type="match status" value="1"/>
</dbReference>
<accession>A0A4P8IF44</accession>
<organism evidence="8 9">
    <name type="scientific">Anaerostipes rhamnosivorans</name>
    <dbReference type="NCBI Taxonomy" id="1229621"/>
    <lineage>
        <taxon>Bacteria</taxon>
        <taxon>Bacillati</taxon>
        <taxon>Bacillota</taxon>
        <taxon>Clostridia</taxon>
        <taxon>Lachnospirales</taxon>
        <taxon>Lachnospiraceae</taxon>
        <taxon>Anaerostipes</taxon>
    </lineage>
</organism>
<dbReference type="InterPro" id="IPR008271">
    <property type="entry name" value="Ser/Thr_kinase_AS"/>
</dbReference>
<keyword evidence="2" id="KW-0808">Transferase</keyword>
<sequence length="597" mass="67499">MNRDFTETCHILRKIDGGGEGDVYLAWDSRHSQYIAIKRVKSQVLGGLLEGEILKNLDHPGLPRLIEVFMEKDSVCLAMNYIPGITVKEYIKRHGRVSERQAVLWGIQLCSILCYLHGRNPAVIHCDIKPANLMISKGGTLTLIDFGSAKLGKEGNKRQGTRGYAPPEQMDASGQVDEQSDIYSLGVTLYHMATGNHPAENQWADDRNYGLSNGFVRLLQGCMKSEKKDRLLSAAEVQKRLHRLKVRRFRNRCGAAVLCAAVMISIYIGFAGKKGQPAYTRYLSMAQEEAGKERGKLSGLAVRYFEMAINEQPGRASAYECLLEYFKSVGKEKEGLQVLAEFIEAKEFSAAGKEHLLMTMGEMYLQGKEGDGGYSPDPALAYRYLSMQQKPSGIGQACTEIADILSGGTYKPAELQKVLERFEQKAFSFRQIYFLYRVYGQKGQELKTFKDIDEVQRSLIRKMETKAGNAYDNKTVLREKAAFYERTADRYGLDPWLEAADQYMNVMEREEDRVGIQRKKARMLAEHNRKKEAEKAYGALIRRYPEDPGGYIDYGFYLASEGRKDMAVEMYRRAEQLGGRKDTEFRRLGAILGEGSE</sequence>
<evidence type="ECO:0000256" key="5">
    <source>
        <dbReference type="ARBA" id="ARBA00022840"/>
    </source>
</evidence>
<dbReference type="SMART" id="SM00220">
    <property type="entry name" value="S_TKc"/>
    <property type="match status" value="1"/>
</dbReference>
<dbReference type="RefSeq" id="WP_137327916.1">
    <property type="nucleotide sequence ID" value="NZ_CP040058.1"/>
</dbReference>
<proteinExistence type="predicted"/>
<dbReference type="KEGG" id="arf:AR1Y2_0910"/>
<dbReference type="SUPFAM" id="SSF56112">
    <property type="entry name" value="Protein kinase-like (PK-like)"/>
    <property type="match status" value="1"/>
</dbReference>
<dbReference type="GO" id="GO:0004674">
    <property type="term" value="F:protein serine/threonine kinase activity"/>
    <property type="evidence" value="ECO:0007669"/>
    <property type="project" value="UniProtKB-KW"/>
</dbReference>
<evidence type="ECO:0000256" key="4">
    <source>
        <dbReference type="ARBA" id="ARBA00022777"/>
    </source>
</evidence>
<dbReference type="PANTHER" id="PTHR43671">
    <property type="entry name" value="SERINE/THREONINE-PROTEIN KINASE NEK"/>
    <property type="match status" value="1"/>
</dbReference>
<evidence type="ECO:0000256" key="6">
    <source>
        <dbReference type="SAM" id="Phobius"/>
    </source>
</evidence>
<evidence type="ECO:0000313" key="9">
    <source>
        <dbReference type="Proteomes" id="UP000298653"/>
    </source>
</evidence>
<dbReference type="Gene3D" id="1.10.510.10">
    <property type="entry name" value="Transferase(Phosphotransferase) domain 1"/>
    <property type="match status" value="1"/>
</dbReference>
<dbReference type="PANTHER" id="PTHR43671:SF13">
    <property type="entry name" value="SERINE_THREONINE-PROTEIN KINASE NEK2"/>
    <property type="match status" value="1"/>
</dbReference>
<dbReference type="SUPFAM" id="SSF48452">
    <property type="entry name" value="TPR-like"/>
    <property type="match status" value="1"/>
</dbReference>
<keyword evidence="8" id="KW-0723">Serine/threonine-protein kinase</keyword>
<dbReference type="Pfam" id="PF00069">
    <property type="entry name" value="Pkinase"/>
    <property type="match status" value="1"/>
</dbReference>
<dbReference type="EC" id="2.7.11.1" evidence="1"/>
<evidence type="ECO:0000256" key="3">
    <source>
        <dbReference type="ARBA" id="ARBA00022741"/>
    </source>
</evidence>
<dbReference type="InterPro" id="IPR011990">
    <property type="entry name" value="TPR-like_helical_dom_sf"/>
</dbReference>
<dbReference type="InterPro" id="IPR000719">
    <property type="entry name" value="Prot_kinase_dom"/>
</dbReference>
<evidence type="ECO:0000256" key="2">
    <source>
        <dbReference type="ARBA" id="ARBA00022679"/>
    </source>
</evidence>